<proteinExistence type="predicted"/>
<comment type="caution">
    <text evidence="2">The sequence shown here is derived from an EMBL/GenBank/DDBJ whole genome shotgun (WGS) entry which is preliminary data.</text>
</comment>
<organism evidence="2 3">
    <name type="scientific">Ceratodon purpureus</name>
    <name type="common">Fire moss</name>
    <name type="synonym">Dicranum purpureum</name>
    <dbReference type="NCBI Taxonomy" id="3225"/>
    <lineage>
        <taxon>Eukaryota</taxon>
        <taxon>Viridiplantae</taxon>
        <taxon>Streptophyta</taxon>
        <taxon>Embryophyta</taxon>
        <taxon>Bryophyta</taxon>
        <taxon>Bryophytina</taxon>
        <taxon>Bryopsida</taxon>
        <taxon>Dicranidae</taxon>
        <taxon>Pseudoditrichales</taxon>
        <taxon>Ditrichaceae</taxon>
        <taxon>Ceratodon</taxon>
    </lineage>
</organism>
<sequence>MLLQVRTQILSVPLVSCLSSLLAWDMSQIRFPYTVDECEVAEGNVQSNYGSTIRVN</sequence>
<dbReference type="AlphaFoldDB" id="A0A8T0HLF1"/>
<protein>
    <submittedName>
        <fullName evidence="2">Uncharacterized protein</fullName>
    </submittedName>
</protein>
<name>A0A8T0HLF1_CERPU</name>
<evidence type="ECO:0000313" key="3">
    <source>
        <dbReference type="Proteomes" id="UP000822688"/>
    </source>
</evidence>
<feature type="chain" id="PRO_5035879608" evidence="1">
    <location>
        <begin position="24"/>
        <end position="56"/>
    </location>
</feature>
<dbReference type="EMBL" id="CM026426">
    <property type="protein sequence ID" value="KAG0571660.1"/>
    <property type="molecule type" value="Genomic_DNA"/>
</dbReference>
<evidence type="ECO:0000313" key="2">
    <source>
        <dbReference type="EMBL" id="KAG0571660.1"/>
    </source>
</evidence>
<feature type="signal peptide" evidence="1">
    <location>
        <begin position="1"/>
        <end position="23"/>
    </location>
</feature>
<keyword evidence="1" id="KW-0732">Signal</keyword>
<accession>A0A8T0HLF1</accession>
<keyword evidence="3" id="KW-1185">Reference proteome</keyword>
<evidence type="ECO:0000256" key="1">
    <source>
        <dbReference type="SAM" id="SignalP"/>
    </source>
</evidence>
<reference evidence="2" key="1">
    <citation type="submission" date="2020-06" db="EMBL/GenBank/DDBJ databases">
        <title>WGS assembly of Ceratodon purpureus strain R40.</title>
        <authorList>
            <person name="Carey S.B."/>
            <person name="Jenkins J."/>
            <person name="Shu S."/>
            <person name="Lovell J.T."/>
            <person name="Sreedasyam A."/>
            <person name="Maumus F."/>
            <person name="Tiley G.P."/>
            <person name="Fernandez-Pozo N."/>
            <person name="Barry K."/>
            <person name="Chen C."/>
            <person name="Wang M."/>
            <person name="Lipzen A."/>
            <person name="Daum C."/>
            <person name="Saski C.A."/>
            <person name="Payton A.C."/>
            <person name="Mcbreen J.C."/>
            <person name="Conrad R.E."/>
            <person name="Kollar L.M."/>
            <person name="Olsson S."/>
            <person name="Huttunen S."/>
            <person name="Landis J.B."/>
            <person name="Wickett N.J."/>
            <person name="Johnson M.G."/>
            <person name="Rensing S.A."/>
            <person name="Grimwood J."/>
            <person name="Schmutz J."/>
            <person name="Mcdaniel S.F."/>
        </authorList>
    </citation>
    <scope>NUCLEOTIDE SEQUENCE</scope>
    <source>
        <strain evidence="2">R40</strain>
    </source>
</reference>
<gene>
    <name evidence="2" type="ORF">KC19_VG031700</name>
</gene>
<dbReference type="Proteomes" id="UP000822688">
    <property type="component" value="Chromosome V"/>
</dbReference>